<dbReference type="KEGG" id="pvp:105292562"/>
<dbReference type="RefSeq" id="XP_023386751.1">
    <property type="nucleotide sequence ID" value="XM_023530983.1"/>
</dbReference>
<keyword evidence="2" id="KW-1185">Reference proteome</keyword>
<name>A0A6P6CH03_PTEVA</name>
<evidence type="ECO:0000313" key="3">
    <source>
        <dbReference type="RefSeq" id="XP_023386751.1"/>
    </source>
</evidence>
<protein>
    <submittedName>
        <fullName evidence="3">Uncharacterized protein LOC105292562 isoform X1</fullName>
    </submittedName>
</protein>
<evidence type="ECO:0000256" key="1">
    <source>
        <dbReference type="SAM" id="MobiDB-lite"/>
    </source>
</evidence>
<gene>
    <name evidence="3" type="primary">LOC105292562</name>
</gene>
<dbReference type="GeneID" id="105292562"/>
<reference evidence="3" key="1">
    <citation type="submission" date="2025-08" db="UniProtKB">
        <authorList>
            <consortium name="RefSeq"/>
        </authorList>
    </citation>
    <scope>IDENTIFICATION</scope>
    <source>
        <tissue evidence="3">Kidney</tissue>
    </source>
</reference>
<dbReference type="Proteomes" id="UP000515202">
    <property type="component" value="Unplaced"/>
</dbReference>
<organism evidence="2 3">
    <name type="scientific">Pteropus vampyrus</name>
    <name type="common">Large flying fox</name>
    <dbReference type="NCBI Taxonomy" id="132908"/>
    <lineage>
        <taxon>Eukaryota</taxon>
        <taxon>Metazoa</taxon>
        <taxon>Chordata</taxon>
        <taxon>Craniata</taxon>
        <taxon>Vertebrata</taxon>
        <taxon>Euteleostomi</taxon>
        <taxon>Mammalia</taxon>
        <taxon>Eutheria</taxon>
        <taxon>Laurasiatheria</taxon>
        <taxon>Chiroptera</taxon>
        <taxon>Yinpterochiroptera</taxon>
        <taxon>Pteropodoidea</taxon>
        <taxon>Pteropodidae</taxon>
        <taxon>Pteropodinae</taxon>
        <taxon>Pteropus</taxon>
    </lineage>
</organism>
<proteinExistence type="predicted"/>
<feature type="region of interest" description="Disordered" evidence="1">
    <location>
        <begin position="1"/>
        <end position="22"/>
    </location>
</feature>
<sequence>MDPGTPQKPLSGFPRGKDVGGPGDTAWIHLPIPGQGLLLSVQFLLDLEGSGCGIPEGEAVRSWEAPETSVGRSGHFLPRGPPTLLRSQSPSAGMTSLHGREAPAPRLFTLAQRQMEIQAQRGLATCPRYLASLCKGRICTVWLGSRAVNSPTALYHVLIAIALDSVFKELQGVDKQANNYGTWQWNMRRTSGTHVQVGRAPALALALGSRCRVNPGACPPRRTGPSQAAGVGAGAVAGSGPRPLRPAPSKAGEVGAAGHCLYSGQRLVCLSRLWRQAGS</sequence>
<accession>A0A6P6CH03</accession>
<evidence type="ECO:0000313" key="2">
    <source>
        <dbReference type="Proteomes" id="UP000515202"/>
    </source>
</evidence>
<dbReference type="AlphaFoldDB" id="A0A6P6CH03"/>
<feature type="region of interest" description="Disordered" evidence="1">
    <location>
        <begin position="222"/>
        <end position="250"/>
    </location>
</feature>